<accession>A0A8J3B7F4</accession>
<reference evidence="5" key="1">
    <citation type="journal article" date="2014" name="Int. J. Syst. Evol. Microbiol.">
        <title>Complete genome sequence of Corynebacterium casei LMG S-19264T (=DSM 44701T), isolated from a smear-ripened cheese.</title>
        <authorList>
            <consortium name="US DOE Joint Genome Institute (JGI-PGF)"/>
            <person name="Walter F."/>
            <person name="Albersmeier A."/>
            <person name="Kalinowski J."/>
            <person name="Ruckert C."/>
        </authorList>
    </citation>
    <scope>NUCLEOTIDE SEQUENCE</scope>
    <source>
        <strain evidence="5">JCM 3090</strain>
    </source>
</reference>
<dbReference type="Pfam" id="PF00106">
    <property type="entry name" value="adh_short"/>
    <property type="match status" value="1"/>
</dbReference>
<dbReference type="PRINTS" id="PR00080">
    <property type="entry name" value="SDRFAMILY"/>
</dbReference>
<gene>
    <name evidence="5" type="ORF">GCM10010123_33950</name>
</gene>
<feature type="domain" description="Ketoreductase" evidence="4">
    <location>
        <begin position="9"/>
        <end position="191"/>
    </location>
</feature>
<keyword evidence="6" id="KW-1185">Reference proteome</keyword>
<organism evidence="5 6">
    <name type="scientific">Pilimelia anulata</name>
    <dbReference type="NCBI Taxonomy" id="53371"/>
    <lineage>
        <taxon>Bacteria</taxon>
        <taxon>Bacillati</taxon>
        <taxon>Actinomycetota</taxon>
        <taxon>Actinomycetes</taxon>
        <taxon>Micromonosporales</taxon>
        <taxon>Micromonosporaceae</taxon>
        <taxon>Pilimelia</taxon>
    </lineage>
</organism>
<dbReference type="Proteomes" id="UP000649739">
    <property type="component" value="Unassembled WGS sequence"/>
</dbReference>
<evidence type="ECO:0000256" key="3">
    <source>
        <dbReference type="RuleBase" id="RU000363"/>
    </source>
</evidence>
<keyword evidence="2" id="KW-0560">Oxidoreductase</keyword>
<dbReference type="InterPro" id="IPR002347">
    <property type="entry name" value="SDR_fam"/>
</dbReference>
<dbReference type="InterPro" id="IPR036291">
    <property type="entry name" value="NAD(P)-bd_dom_sf"/>
</dbReference>
<dbReference type="AlphaFoldDB" id="A0A8J3B7F4"/>
<proteinExistence type="inferred from homology"/>
<dbReference type="InterPro" id="IPR020904">
    <property type="entry name" value="Sc_DH/Rdtase_CS"/>
</dbReference>
<dbReference type="Gene3D" id="3.40.50.720">
    <property type="entry name" value="NAD(P)-binding Rossmann-like Domain"/>
    <property type="match status" value="1"/>
</dbReference>
<evidence type="ECO:0000256" key="2">
    <source>
        <dbReference type="ARBA" id="ARBA00023002"/>
    </source>
</evidence>
<evidence type="ECO:0000313" key="6">
    <source>
        <dbReference type="Proteomes" id="UP000649739"/>
    </source>
</evidence>
<dbReference type="PANTHER" id="PTHR44196">
    <property type="entry name" value="DEHYDROGENASE/REDUCTASE SDR FAMILY MEMBER 7B"/>
    <property type="match status" value="1"/>
</dbReference>
<dbReference type="InterPro" id="IPR057326">
    <property type="entry name" value="KR_dom"/>
</dbReference>
<dbReference type="EMBL" id="BMQB01000007">
    <property type="protein sequence ID" value="GGK01185.1"/>
    <property type="molecule type" value="Genomic_DNA"/>
</dbReference>
<dbReference type="PANTHER" id="PTHR44196:SF1">
    <property type="entry name" value="DEHYDROGENASE_REDUCTASE SDR FAMILY MEMBER 7B"/>
    <property type="match status" value="1"/>
</dbReference>
<evidence type="ECO:0000256" key="1">
    <source>
        <dbReference type="ARBA" id="ARBA00006484"/>
    </source>
</evidence>
<reference evidence="5" key="2">
    <citation type="submission" date="2020-09" db="EMBL/GenBank/DDBJ databases">
        <authorList>
            <person name="Sun Q."/>
            <person name="Ohkuma M."/>
        </authorList>
    </citation>
    <scope>NUCLEOTIDE SEQUENCE</scope>
    <source>
        <strain evidence="5">JCM 3090</strain>
    </source>
</reference>
<evidence type="ECO:0000313" key="5">
    <source>
        <dbReference type="EMBL" id="GGK01185.1"/>
    </source>
</evidence>
<comment type="caution">
    <text evidence="5">The sequence shown here is derived from an EMBL/GenBank/DDBJ whole genome shotgun (WGS) entry which is preliminary data.</text>
</comment>
<evidence type="ECO:0000259" key="4">
    <source>
        <dbReference type="SMART" id="SM00822"/>
    </source>
</evidence>
<dbReference type="GO" id="GO:0016491">
    <property type="term" value="F:oxidoreductase activity"/>
    <property type="evidence" value="ECO:0007669"/>
    <property type="project" value="UniProtKB-KW"/>
</dbReference>
<protein>
    <submittedName>
        <fullName evidence="5">Short-chain dehydrogenase</fullName>
    </submittedName>
</protein>
<dbReference type="SUPFAM" id="SSF51735">
    <property type="entry name" value="NAD(P)-binding Rossmann-fold domains"/>
    <property type="match status" value="1"/>
</dbReference>
<dbReference type="PROSITE" id="PS00061">
    <property type="entry name" value="ADH_SHORT"/>
    <property type="match status" value="1"/>
</dbReference>
<dbReference type="NCBIfam" id="NF005495">
    <property type="entry name" value="PRK07109.1"/>
    <property type="match status" value="1"/>
</dbReference>
<dbReference type="SMART" id="SM00822">
    <property type="entry name" value="PKS_KR"/>
    <property type="match status" value="1"/>
</dbReference>
<sequence length="330" mass="34071">MALPRVTDPVVVVTGAGSGIGAATAIALARRGARPVLAGRREDALRAVAAECARVGTPALVVPTDVTDPAAVDRLGDAAVDRYGRLDVWINNAGVTAYGSFAELPAEEFARVLDVNLLGVANGMRAALGHLRRTGRGMIINNASVLATVAAPYQSAYAAAKHGVRALGSSVRQELRLSGERGIAVCTVLPYSIDTPLFRHAANHAGRAARPVPPVYPASTAARAIVGLLRKPRREVYVGTAARLSVWPVRLAPALAERIVGRYAGWTALGRAHAPAGPGNLFTESGDDARIPGGFHGLARTAFRASTVVGLAAGTAALVARRALARQGGC</sequence>
<comment type="similarity">
    <text evidence="1 3">Belongs to the short-chain dehydrogenases/reductases (SDR) family.</text>
</comment>
<dbReference type="RefSeq" id="WP_189171137.1">
    <property type="nucleotide sequence ID" value="NZ_BMQB01000007.1"/>
</dbReference>
<name>A0A8J3B7F4_9ACTN</name>
<dbReference type="PRINTS" id="PR00081">
    <property type="entry name" value="GDHRDH"/>
</dbReference>
<dbReference type="GO" id="GO:0016020">
    <property type="term" value="C:membrane"/>
    <property type="evidence" value="ECO:0007669"/>
    <property type="project" value="TreeGrafter"/>
</dbReference>